<evidence type="ECO:0000256" key="3">
    <source>
        <dbReference type="SAM" id="MobiDB-lite"/>
    </source>
</evidence>
<evidence type="ECO:0000259" key="4">
    <source>
        <dbReference type="Pfam" id="PF09732"/>
    </source>
</evidence>
<dbReference type="InterPro" id="IPR019134">
    <property type="entry name" value="Cactin_C"/>
</dbReference>
<dbReference type="SMART" id="SM01050">
    <property type="entry name" value="CactinC_cactus"/>
    <property type="match status" value="1"/>
</dbReference>
<keyword evidence="7" id="KW-1185">Reference proteome</keyword>
<feature type="compositionally biased region" description="Basic and acidic residues" evidence="3">
    <location>
        <begin position="164"/>
        <end position="184"/>
    </location>
</feature>
<feature type="compositionally biased region" description="Basic and acidic residues" evidence="3">
    <location>
        <begin position="229"/>
        <end position="239"/>
    </location>
</feature>
<dbReference type="Pfam" id="PF09732">
    <property type="entry name" value="CactinC_cactus"/>
    <property type="match status" value="1"/>
</dbReference>
<feature type="domain" description="Splicing factor cactin central" evidence="5">
    <location>
        <begin position="271"/>
        <end position="468"/>
    </location>
</feature>
<comment type="caution">
    <text evidence="6">The sequence shown here is derived from an EMBL/GenBank/DDBJ whole genome shotgun (WGS) entry which is preliminary data.</text>
</comment>
<feature type="compositionally biased region" description="Basic and acidic residues" evidence="3">
    <location>
        <begin position="130"/>
        <end position="157"/>
    </location>
</feature>
<feature type="domain" description="Splicing factor Cactin C-terminal" evidence="4">
    <location>
        <begin position="640"/>
        <end position="764"/>
    </location>
</feature>
<protein>
    <recommendedName>
        <fullName evidence="2">Splicing factor Cactin</fullName>
    </recommendedName>
</protein>
<feature type="compositionally biased region" description="Basic residues" evidence="3">
    <location>
        <begin position="20"/>
        <end position="33"/>
    </location>
</feature>
<dbReference type="GO" id="GO:0045292">
    <property type="term" value="P:mRNA cis splicing, via spliceosome"/>
    <property type="evidence" value="ECO:0007669"/>
    <property type="project" value="TreeGrafter"/>
</dbReference>
<feature type="compositionally biased region" description="Basic and acidic residues" evidence="3">
    <location>
        <begin position="34"/>
        <end position="117"/>
    </location>
</feature>
<feature type="region of interest" description="Disordered" evidence="3">
    <location>
        <begin position="1"/>
        <end position="184"/>
    </location>
</feature>
<dbReference type="Proteomes" id="UP000807716">
    <property type="component" value="Unassembled WGS sequence"/>
</dbReference>
<evidence type="ECO:0000313" key="7">
    <source>
        <dbReference type="Proteomes" id="UP000807716"/>
    </source>
</evidence>
<evidence type="ECO:0000313" key="6">
    <source>
        <dbReference type="EMBL" id="KAG0266337.1"/>
    </source>
</evidence>
<accession>A0A9P6QEU8</accession>
<dbReference type="EMBL" id="JAAAJB010000096">
    <property type="protein sequence ID" value="KAG0266337.1"/>
    <property type="molecule type" value="Genomic_DNA"/>
</dbReference>
<evidence type="ECO:0000256" key="1">
    <source>
        <dbReference type="ARBA" id="ARBA00006895"/>
    </source>
</evidence>
<evidence type="ECO:0000259" key="5">
    <source>
        <dbReference type="Pfam" id="PF10312"/>
    </source>
</evidence>
<proteinExistence type="inferred from homology"/>
<dbReference type="GO" id="GO:0005681">
    <property type="term" value="C:spliceosomal complex"/>
    <property type="evidence" value="ECO:0007669"/>
    <property type="project" value="TreeGrafter"/>
</dbReference>
<dbReference type="OrthoDB" id="265955at2759"/>
<dbReference type="PANTHER" id="PTHR21737:SF4">
    <property type="entry name" value="SPLICING FACTOR CACTIN"/>
    <property type="match status" value="1"/>
</dbReference>
<feature type="region of interest" description="Disordered" evidence="3">
    <location>
        <begin position="217"/>
        <end position="239"/>
    </location>
</feature>
<evidence type="ECO:0000256" key="2">
    <source>
        <dbReference type="ARBA" id="ARBA00034534"/>
    </source>
</evidence>
<dbReference type="GO" id="GO:0005737">
    <property type="term" value="C:cytoplasm"/>
    <property type="evidence" value="ECO:0007669"/>
    <property type="project" value="TreeGrafter"/>
</dbReference>
<dbReference type="PANTHER" id="PTHR21737">
    <property type="entry name" value="POLYGLUTAMINE BINDING PROTEIN 1/MARVEL MEMBRANE-ASSOCIATING DOMAIN CONTAINING 3"/>
    <property type="match status" value="1"/>
</dbReference>
<gene>
    <name evidence="6" type="ORF">DFQ27_009873</name>
</gene>
<organism evidence="6 7">
    <name type="scientific">Actinomortierella ambigua</name>
    <dbReference type="NCBI Taxonomy" id="1343610"/>
    <lineage>
        <taxon>Eukaryota</taxon>
        <taxon>Fungi</taxon>
        <taxon>Fungi incertae sedis</taxon>
        <taxon>Mucoromycota</taxon>
        <taxon>Mortierellomycotina</taxon>
        <taxon>Mortierellomycetes</taxon>
        <taxon>Mortierellales</taxon>
        <taxon>Mortierellaceae</taxon>
        <taxon>Actinomortierella</taxon>
    </lineage>
</organism>
<dbReference type="AlphaFoldDB" id="A0A9P6QEU8"/>
<dbReference type="Pfam" id="PF10312">
    <property type="entry name" value="Cactin_mid"/>
    <property type="match status" value="1"/>
</dbReference>
<dbReference type="InterPro" id="IPR018816">
    <property type="entry name" value="Cactin_central"/>
</dbReference>
<name>A0A9P6QEU8_9FUNG</name>
<sequence length="764" mass="90905">MPGGSRSRSRSADREYSSSSRRRSSRSPSRRSSSRKESRYDSSSRHRDDDRHDSDRTRDRDRDERRSSSRRDREDDSRRRDDRESKESSSRSDRERERDRDRERDRERDRDRDRESGRSSSSRQRRRHHGSESGSDRGGERSDDDRRGRSSKKEASSSRKKPKRETSEERALRKEARKKEKDELNKTVEMALANYSNADNPFNDANLGQKFVWAKKREVEKKKGISKSESARRDAERREEAIKELEKLNRKRIEREREREEREEELQRIQRMSEQAQLGDWQAKEDEFHLEQAKRRAEIRIKNSRAKPIDILAINVKMIGDDRSPEEIDEEEEEEEDLGFEIEVEEPYTIFENLSLDEVEELHQDIKFYLSLDKHESSREFWRAMLIVCDDKLAELKRRPDEKSAVAPRIIEDITRMLDGKSLEQLQLLQGQFRSKLNSGGAIEVEYWETALRILIVWIAKVKLQQMHQMVLERRLEQLKRRQQREAQKETAQLAAVLAMQSQDVHGDTSLFDEAEERVDDEDELGLREEEQAAAVYDRSMSPEPIDRIPQEDALLEVVDPEEDWQRVVEQRRKVMLKQFNPKKRAAQQGYEEHPDDAFVAKVMYEKEAAKNVGGPMEVEGDETNTFNTDAPLQQQTYMWQDKYRPRKPRFFNRVHTGYEWNKYNQTHYDHDNPPPKIVQGYKFNIFYPDLIDKSKAPTYVIEREPGNKDTVLIRFKAGPPYEDIAFRIVSREWEHSHKRGFKSVFDRGVLQLHFNFKRQFYRR</sequence>
<reference evidence="6" key="1">
    <citation type="journal article" date="2020" name="Fungal Divers.">
        <title>Resolving the Mortierellaceae phylogeny through synthesis of multi-gene phylogenetics and phylogenomics.</title>
        <authorList>
            <person name="Vandepol N."/>
            <person name="Liber J."/>
            <person name="Desiro A."/>
            <person name="Na H."/>
            <person name="Kennedy M."/>
            <person name="Barry K."/>
            <person name="Grigoriev I.V."/>
            <person name="Miller A.N."/>
            <person name="O'Donnell K."/>
            <person name="Stajich J.E."/>
            <person name="Bonito G."/>
        </authorList>
    </citation>
    <scope>NUCLEOTIDE SEQUENCE</scope>
    <source>
        <strain evidence="6">BC1065</strain>
    </source>
</reference>
<comment type="similarity">
    <text evidence="1">Belongs to the CACTIN family.</text>
</comment>